<gene>
    <name evidence="9" type="ORF">SAMN05192574_12313</name>
</gene>
<dbReference type="InterPro" id="IPR050250">
    <property type="entry name" value="Macrolide_Exporter_MacB"/>
</dbReference>
<dbReference type="Proteomes" id="UP000198942">
    <property type="component" value="Unassembled WGS sequence"/>
</dbReference>
<feature type="transmembrane region" description="Helical" evidence="6">
    <location>
        <begin position="424"/>
        <end position="448"/>
    </location>
</feature>
<sequence length="807" mass="90722">MIRNILLVTWRNLVKNKTYAFINITGLALGMAAFILIFAYVNFEKSFDKLHPDAANIYRVESQFYRGDNLSDSWPTSTNGYATAMKANFPEIESYARIDWHNAERVVKYNNIKFREEHVCFADSNFFNFFAYPMLKGDKLTALNEVNSIVISQSAAKKYFGNADPMGKFLDITTLSDSYHCMVTGVFKDLSANSTMQFNFLVSWATIPNFEKDFWYLHESYTFVKLQPHASPDAVEAKFPALAERYKTGLSLKDLKWTIKLVPLTQIHLNPAKPNEIEVKGNRFAVDFLSIIAYIILLIACINYINLATTKSVDRAREVGIRKVSGAHAPQLIMQFLAESVIINLAALAVALILVLAGRYGVMNYLYGEGSYGLLFDGALYLKLAAVFVGSILLSGIYPATVLARMKPIAVLKGRFSFSKSGVLLRRGMVAFQFMASVLLIAGTFAVYRQIVYMNSQNTGVNISQTIVVKMPVNTPNYNQKTASFKTTLQAIAGVNAVTLSGAVPGKEVGKFLADRRFGAPKSEERTYEMLRADHDFIKTYGLQVIAGRAFDKNRPTDSVGLVMNEAAVKQFGFESPQDAVGKKVWIETLDKEPNEIIGVVKDYHQQSLQKSYTPVIMFMDPKLPWIPADYISIKVNGANMRQMVDNIKTTWNNTFPESSFDFFFLDDFYNRQYAQDTQFGHVFTLFASLAIFIACIGLFGLTAYSAARRTKEIGVRKVLGASVQNIISLLTWDVVKLIFISSLVAIPLAYIFINQWLNRYAFRVQLTWWQFVLPVFALVTIAVATTFYLTFRAALTNPTNSLRNDG</sequence>
<keyword evidence="10" id="KW-1185">Reference proteome</keyword>
<dbReference type="GO" id="GO:0022857">
    <property type="term" value="F:transmembrane transporter activity"/>
    <property type="evidence" value="ECO:0007669"/>
    <property type="project" value="TreeGrafter"/>
</dbReference>
<dbReference type="EMBL" id="FOCL01000023">
    <property type="protein sequence ID" value="SEP11285.1"/>
    <property type="molecule type" value="Genomic_DNA"/>
</dbReference>
<evidence type="ECO:0000313" key="9">
    <source>
        <dbReference type="EMBL" id="SEP11285.1"/>
    </source>
</evidence>
<dbReference type="InterPro" id="IPR025857">
    <property type="entry name" value="MacB_PCD"/>
</dbReference>
<keyword evidence="3 6" id="KW-0812">Transmembrane</keyword>
<dbReference type="STRING" id="551995.SAMN05192574_12313"/>
<dbReference type="InterPro" id="IPR003838">
    <property type="entry name" value="ABC3_permease_C"/>
</dbReference>
<evidence type="ECO:0000256" key="6">
    <source>
        <dbReference type="SAM" id="Phobius"/>
    </source>
</evidence>
<keyword evidence="4 6" id="KW-1133">Transmembrane helix</keyword>
<evidence type="ECO:0000259" key="7">
    <source>
        <dbReference type="Pfam" id="PF02687"/>
    </source>
</evidence>
<dbReference type="OrthoDB" id="1451596at2"/>
<evidence type="ECO:0000256" key="4">
    <source>
        <dbReference type="ARBA" id="ARBA00022989"/>
    </source>
</evidence>
<accession>A0A1H8V771</accession>
<protein>
    <submittedName>
        <fullName evidence="9">Putative ABC transport system permease protein</fullName>
    </submittedName>
</protein>
<reference evidence="10" key="1">
    <citation type="submission" date="2016-10" db="EMBL/GenBank/DDBJ databases">
        <authorList>
            <person name="Varghese N."/>
            <person name="Submissions S."/>
        </authorList>
    </citation>
    <scope>NUCLEOTIDE SEQUENCE [LARGE SCALE GENOMIC DNA]</scope>
    <source>
        <strain evidence="10">Gh-48</strain>
    </source>
</reference>
<evidence type="ECO:0000256" key="1">
    <source>
        <dbReference type="ARBA" id="ARBA00004651"/>
    </source>
</evidence>
<dbReference type="PANTHER" id="PTHR30572">
    <property type="entry name" value="MEMBRANE COMPONENT OF TRANSPORTER-RELATED"/>
    <property type="match status" value="1"/>
</dbReference>
<dbReference type="Pfam" id="PF02687">
    <property type="entry name" value="FtsX"/>
    <property type="match status" value="2"/>
</dbReference>
<feature type="transmembrane region" description="Helical" evidence="6">
    <location>
        <begin position="341"/>
        <end position="360"/>
    </location>
</feature>
<feature type="transmembrane region" description="Helical" evidence="6">
    <location>
        <begin position="683"/>
        <end position="708"/>
    </location>
</feature>
<feature type="domain" description="ABC3 transporter permease C-terminal" evidence="7">
    <location>
        <begin position="686"/>
        <end position="798"/>
    </location>
</feature>
<comment type="subcellular location">
    <subcellularLocation>
        <location evidence="1">Cell membrane</location>
        <topology evidence="1">Multi-pass membrane protein</topology>
    </subcellularLocation>
</comment>
<evidence type="ECO:0000256" key="2">
    <source>
        <dbReference type="ARBA" id="ARBA00022475"/>
    </source>
</evidence>
<keyword evidence="2" id="KW-1003">Cell membrane</keyword>
<organism evidence="9 10">
    <name type="scientific">Mucilaginibacter gossypiicola</name>
    <dbReference type="NCBI Taxonomy" id="551995"/>
    <lineage>
        <taxon>Bacteria</taxon>
        <taxon>Pseudomonadati</taxon>
        <taxon>Bacteroidota</taxon>
        <taxon>Sphingobacteriia</taxon>
        <taxon>Sphingobacteriales</taxon>
        <taxon>Sphingobacteriaceae</taxon>
        <taxon>Mucilaginibacter</taxon>
    </lineage>
</organism>
<evidence type="ECO:0000313" key="10">
    <source>
        <dbReference type="Proteomes" id="UP000198942"/>
    </source>
</evidence>
<evidence type="ECO:0000256" key="3">
    <source>
        <dbReference type="ARBA" id="ARBA00022692"/>
    </source>
</evidence>
<dbReference type="AlphaFoldDB" id="A0A1H8V771"/>
<feature type="transmembrane region" description="Helical" evidence="6">
    <location>
        <begin position="288"/>
        <end position="307"/>
    </location>
</feature>
<feature type="domain" description="ABC3 transporter permease C-terminal" evidence="7">
    <location>
        <begin position="291"/>
        <end position="408"/>
    </location>
</feature>
<dbReference type="Pfam" id="PF12704">
    <property type="entry name" value="MacB_PCD"/>
    <property type="match status" value="1"/>
</dbReference>
<feature type="transmembrane region" description="Helical" evidence="6">
    <location>
        <begin position="735"/>
        <end position="754"/>
    </location>
</feature>
<feature type="domain" description="MacB-like periplasmic core" evidence="8">
    <location>
        <begin position="21"/>
        <end position="240"/>
    </location>
</feature>
<proteinExistence type="predicted"/>
<keyword evidence="5 6" id="KW-0472">Membrane</keyword>
<dbReference type="GO" id="GO:0005886">
    <property type="term" value="C:plasma membrane"/>
    <property type="evidence" value="ECO:0007669"/>
    <property type="project" value="UniProtKB-SubCell"/>
</dbReference>
<name>A0A1H8V771_9SPHI</name>
<evidence type="ECO:0000256" key="5">
    <source>
        <dbReference type="ARBA" id="ARBA00023136"/>
    </source>
</evidence>
<evidence type="ECO:0000259" key="8">
    <source>
        <dbReference type="Pfam" id="PF12704"/>
    </source>
</evidence>
<feature type="transmembrane region" description="Helical" evidence="6">
    <location>
        <begin position="20"/>
        <end position="41"/>
    </location>
</feature>
<feature type="transmembrane region" description="Helical" evidence="6">
    <location>
        <begin position="769"/>
        <end position="792"/>
    </location>
</feature>
<dbReference type="PANTHER" id="PTHR30572:SF18">
    <property type="entry name" value="ABC-TYPE MACROLIDE FAMILY EXPORT SYSTEM PERMEASE COMPONENT 2"/>
    <property type="match status" value="1"/>
</dbReference>
<feature type="transmembrane region" description="Helical" evidence="6">
    <location>
        <begin position="380"/>
        <end position="403"/>
    </location>
</feature>
<dbReference type="RefSeq" id="WP_091222815.1">
    <property type="nucleotide sequence ID" value="NZ_FOCL01000023.1"/>
</dbReference>